<accession>A0A0N0BN02</accession>
<dbReference type="EMBL" id="WOWB01000001">
    <property type="protein sequence ID" value="NLV06384.1"/>
    <property type="molecule type" value="Genomic_DNA"/>
</dbReference>
<reference evidence="2" key="2">
    <citation type="submission" date="2019-12" db="EMBL/GenBank/DDBJ databases">
        <title>The whole-genome sequencing of Haloarcula japonica strain pws8.</title>
        <authorList>
            <person name="Verma D.K."/>
            <person name="Gopal K."/>
            <person name="Prasad E.S."/>
        </authorList>
    </citation>
    <scope>NUCLEOTIDE SEQUENCE</scope>
    <source>
        <strain evidence="2">Pws8</strain>
    </source>
</reference>
<protein>
    <submittedName>
        <fullName evidence="1">Uncharacterized protein</fullName>
    </submittedName>
</protein>
<dbReference type="AlphaFoldDB" id="A0A0N0BN02"/>
<gene>
    <name evidence="1" type="ORF">AMS69_16785</name>
    <name evidence="2" type="ORF">GOC83_09610</name>
</gene>
<evidence type="ECO:0000313" key="2">
    <source>
        <dbReference type="EMBL" id="NLV06384.1"/>
    </source>
</evidence>
<comment type="caution">
    <text evidence="1">The sequence shown here is derived from an EMBL/GenBank/DDBJ whole genome shotgun (WGS) entry which is preliminary data.</text>
</comment>
<organism evidence="1 3">
    <name type="scientific">Haloarcula rubripromontorii</name>
    <dbReference type="NCBI Taxonomy" id="1705562"/>
    <lineage>
        <taxon>Archaea</taxon>
        <taxon>Methanobacteriati</taxon>
        <taxon>Methanobacteriota</taxon>
        <taxon>Stenosarchaea group</taxon>
        <taxon>Halobacteria</taxon>
        <taxon>Halobacteriales</taxon>
        <taxon>Haloarculaceae</taxon>
        <taxon>Haloarcula</taxon>
    </lineage>
</organism>
<dbReference type="EMBL" id="LIUF01000006">
    <property type="protein sequence ID" value="KOX91766.1"/>
    <property type="molecule type" value="Genomic_DNA"/>
</dbReference>
<dbReference type="Proteomes" id="UP000037729">
    <property type="component" value="Unassembled WGS sequence"/>
</dbReference>
<proteinExistence type="predicted"/>
<evidence type="ECO:0000313" key="1">
    <source>
        <dbReference type="EMBL" id="KOX91766.1"/>
    </source>
</evidence>
<keyword evidence="3" id="KW-1185">Reference proteome</keyword>
<dbReference type="PATRIC" id="fig|1705562.3.peg.3748"/>
<reference evidence="1 3" key="1">
    <citation type="submission" date="2015-08" db="EMBL/GenBank/DDBJ databases">
        <title>Genomes of Isolates from Cabo Rojo, PR.</title>
        <authorList>
            <person name="Sanchez-Nieves R.L."/>
            <person name="Montalvo-Rodriguez R."/>
        </authorList>
    </citation>
    <scope>NUCLEOTIDE SEQUENCE [LARGE SCALE GENOMIC DNA]</scope>
    <source>
        <strain evidence="1 3">SL3</strain>
    </source>
</reference>
<dbReference type="RefSeq" id="WP_053969207.1">
    <property type="nucleotide sequence ID" value="NZ_JAWJXX010000005.1"/>
</dbReference>
<sequence>MSLQATPPTEVSADVSLRVPRGGSETLEAGVADVLAAVDGVEDVAVDRVTSVRPTWTDIRVDADVSLTLRVNDEQNTVDGRTELLQEGFGVMAVNRVDVTGDA</sequence>
<name>A0A0N0BN02_9EURY</name>
<evidence type="ECO:0000313" key="3">
    <source>
        <dbReference type="Proteomes" id="UP000037729"/>
    </source>
</evidence>
<dbReference type="OrthoDB" id="239966at2157"/>
<dbReference type="Proteomes" id="UP000610611">
    <property type="component" value="Unassembled WGS sequence"/>
</dbReference>